<protein>
    <submittedName>
        <fullName evidence="1">TPM domain-containing protein</fullName>
    </submittedName>
</protein>
<dbReference type="Proteomes" id="UP001364695">
    <property type="component" value="Unassembled WGS sequence"/>
</dbReference>
<reference evidence="1" key="1">
    <citation type="submission" date="2023-10" db="EMBL/GenBank/DDBJ databases">
        <title>Amphibacter perezi, gen. nov., sp. nov. a novel taxa of the family Comamonadaceae, class Betaproteobacteria isolated from the skin microbiota of Pelophylax perezi from different populations.</title>
        <authorList>
            <person name="Costa S."/>
            <person name="Proenca D.N."/>
            <person name="Lopes I."/>
            <person name="Morais P.V."/>
        </authorList>
    </citation>
    <scope>NUCLEOTIDE SEQUENCE</scope>
    <source>
        <strain evidence="1">SL12-8</strain>
    </source>
</reference>
<dbReference type="EMBL" id="JAWDIE010000001">
    <property type="protein sequence ID" value="MEJ7137015.1"/>
    <property type="molecule type" value="Genomic_DNA"/>
</dbReference>
<name>A0ACC6NYK1_9BURK</name>
<gene>
    <name evidence="1" type="ORF">RV045_01040</name>
</gene>
<accession>A0ACC6NYK1</accession>
<comment type="caution">
    <text evidence="1">The sequence shown here is derived from an EMBL/GenBank/DDBJ whole genome shotgun (WGS) entry which is preliminary data.</text>
</comment>
<keyword evidence="2" id="KW-1185">Reference proteome</keyword>
<evidence type="ECO:0000313" key="1">
    <source>
        <dbReference type="EMBL" id="MEJ7137015.1"/>
    </source>
</evidence>
<sequence>MTRPVRFLLLVLAAFVLGGSPAWAQNVSVGPDGLQTVPALTARVLDDSGTLSQGDIQQLSQQLADIEKRLGSQIVILMRSTTQPEDIAAYANRVADTWKIGRKTVGDGLLIVVAVQDRRMRIEVARALEGAVPDLAAHRIIEETLKPAFRQQQYAQGLSQALTQIDGLIQGEALPPPDPHAAPGDSGGFDAEGLGVFLLIAVPVAGGMINSVLGRKLGSAVIAVGAGGLVWLFTSSILFAVLGAVLAVVFAAAISSGGGGRGPGSGGGPVVFPGGFGGRSGGGGGGFSSGGGGSFGGGGASGGW</sequence>
<evidence type="ECO:0000313" key="2">
    <source>
        <dbReference type="Proteomes" id="UP001364695"/>
    </source>
</evidence>
<organism evidence="1 2">
    <name type="scientific">Amphibiibacter pelophylacis</name>
    <dbReference type="NCBI Taxonomy" id="1799477"/>
    <lineage>
        <taxon>Bacteria</taxon>
        <taxon>Pseudomonadati</taxon>
        <taxon>Pseudomonadota</taxon>
        <taxon>Betaproteobacteria</taxon>
        <taxon>Burkholderiales</taxon>
        <taxon>Sphaerotilaceae</taxon>
        <taxon>Amphibiibacter</taxon>
    </lineage>
</organism>
<proteinExistence type="predicted"/>